<proteinExistence type="predicted"/>
<name>A0A6L2PW99_COPFO</name>
<evidence type="ECO:0000256" key="1">
    <source>
        <dbReference type="SAM" id="MobiDB-lite"/>
    </source>
</evidence>
<keyword evidence="3" id="KW-1185">Reference proteome</keyword>
<gene>
    <name evidence="2" type="ORF">Cfor_08691</name>
</gene>
<dbReference type="Proteomes" id="UP000502823">
    <property type="component" value="Unassembled WGS sequence"/>
</dbReference>
<evidence type="ECO:0000313" key="3">
    <source>
        <dbReference type="Proteomes" id="UP000502823"/>
    </source>
</evidence>
<protein>
    <submittedName>
        <fullName evidence="2">Uncharacterized protein</fullName>
    </submittedName>
</protein>
<dbReference type="EMBL" id="BLKM01009497">
    <property type="protein sequence ID" value="GFG36881.1"/>
    <property type="molecule type" value="Genomic_DNA"/>
</dbReference>
<accession>A0A6L2PW99</accession>
<feature type="compositionally biased region" description="Low complexity" evidence="1">
    <location>
        <begin position="9"/>
        <end position="28"/>
    </location>
</feature>
<dbReference type="InParanoid" id="A0A6L2PW99"/>
<sequence length="69" mass="6868">LTPAVEPASSSQSPQGQGLSSPSTTRAAPTPPGPEVPKEVAVSTEVSSLGPRGSAPFTVASSMLLLHTQ</sequence>
<feature type="non-terminal residue" evidence="2">
    <location>
        <position position="69"/>
    </location>
</feature>
<organism evidence="2 3">
    <name type="scientific">Coptotermes formosanus</name>
    <name type="common">Formosan subterranean termite</name>
    <dbReference type="NCBI Taxonomy" id="36987"/>
    <lineage>
        <taxon>Eukaryota</taxon>
        <taxon>Metazoa</taxon>
        <taxon>Ecdysozoa</taxon>
        <taxon>Arthropoda</taxon>
        <taxon>Hexapoda</taxon>
        <taxon>Insecta</taxon>
        <taxon>Pterygota</taxon>
        <taxon>Neoptera</taxon>
        <taxon>Polyneoptera</taxon>
        <taxon>Dictyoptera</taxon>
        <taxon>Blattodea</taxon>
        <taxon>Blattoidea</taxon>
        <taxon>Termitoidae</taxon>
        <taxon>Rhinotermitidae</taxon>
        <taxon>Coptotermes</taxon>
    </lineage>
</organism>
<comment type="caution">
    <text evidence="2">The sequence shown here is derived from an EMBL/GenBank/DDBJ whole genome shotgun (WGS) entry which is preliminary data.</text>
</comment>
<reference evidence="3" key="1">
    <citation type="submission" date="2020-01" db="EMBL/GenBank/DDBJ databases">
        <title>Draft genome sequence of the Termite Coptotermes fromosanus.</title>
        <authorList>
            <person name="Itakura S."/>
            <person name="Yosikawa Y."/>
            <person name="Umezawa K."/>
        </authorList>
    </citation>
    <scope>NUCLEOTIDE SEQUENCE [LARGE SCALE GENOMIC DNA]</scope>
</reference>
<dbReference type="AlphaFoldDB" id="A0A6L2PW99"/>
<feature type="non-terminal residue" evidence="2">
    <location>
        <position position="1"/>
    </location>
</feature>
<feature type="region of interest" description="Disordered" evidence="1">
    <location>
        <begin position="1"/>
        <end position="56"/>
    </location>
</feature>
<evidence type="ECO:0000313" key="2">
    <source>
        <dbReference type="EMBL" id="GFG36881.1"/>
    </source>
</evidence>